<dbReference type="EMBL" id="CP042905">
    <property type="protein sequence ID" value="QEE18077.1"/>
    <property type="molecule type" value="Genomic_DNA"/>
</dbReference>
<keyword evidence="1" id="KW-0812">Transmembrane</keyword>
<dbReference type="GO" id="GO:0140359">
    <property type="term" value="F:ABC-type transporter activity"/>
    <property type="evidence" value="ECO:0007669"/>
    <property type="project" value="InterPro"/>
</dbReference>
<dbReference type="KEGG" id="psyt:DSAG12_03915"/>
<proteinExistence type="predicted"/>
<name>A0A5B9DHG6_9ARCH</name>
<protein>
    <submittedName>
        <fullName evidence="2">ABC transporter permease subunit</fullName>
    </submittedName>
</protein>
<feature type="transmembrane region" description="Helical" evidence="1">
    <location>
        <begin position="231"/>
        <end position="262"/>
    </location>
</feature>
<dbReference type="OrthoDB" id="93707at2157"/>
<evidence type="ECO:0000256" key="1">
    <source>
        <dbReference type="SAM" id="Phobius"/>
    </source>
</evidence>
<keyword evidence="1" id="KW-1133">Transmembrane helix</keyword>
<dbReference type="PANTHER" id="PTHR37305:SF1">
    <property type="entry name" value="MEMBRANE PROTEIN"/>
    <property type="match status" value="1"/>
</dbReference>
<keyword evidence="1" id="KW-0472">Membrane</keyword>
<dbReference type="GO" id="GO:0005886">
    <property type="term" value="C:plasma membrane"/>
    <property type="evidence" value="ECO:0007669"/>
    <property type="project" value="UniProtKB-SubCell"/>
</dbReference>
<evidence type="ECO:0000313" key="2">
    <source>
        <dbReference type="EMBL" id="QEE18077.1"/>
    </source>
</evidence>
<feature type="transmembrane region" description="Helical" evidence="1">
    <location>
        <begin position="158"/>
        <end position="181"/>
    </location>
</feature>
<dbReference type="Pfam" id="PF12679">
    <property type="entry name" value="ABC2_membrane_2"/>
    <property type="match status" value="1"/>
</dbReference>
<gene>
    <name evidence="2" type="ORF">DSAG12_03915</name>
</gene>
<organism evidence="2 3">
    <name type="scientific">Promethearchaeum syntrophicum</name>
    <dbReference type="NCBI Taxonomy" id="2594042"/>
    <lineage>
        <taxon>Archaea</taxon>
        <taxon>Promethearchaeati</taxon>
        <taxon>Promethearchaeota</taxon>
        <taxon>Promethearchaeia</taxon>
        <taxon>Promethearchaeales</taxon>
        <taxon>Promethearchaeaceae</taxon>
        <taxon>Promethearchaeum</taxon>
    </lineage>
</organism>
<reference evidence="2 3" key="1">
    <citation type="journal article" date="2020" name="Nature">
        <title>Isolation of an archaeon at the prokaryote-eukaryote interface.</title>
        <authorList>
            <person name="Imachi H."/>
            <person name="Nobu M.K."/>
            <person name="Nakahara N."/>
            <person name="Morono Y."/>
            <person name="Ogawara M."/>
            <person name="Takaki Y."/>
            <person name="Takano Y."/>
            <person name="Uematsu K."/>
            <person name="Ikuta T."/>
            <person name="Ito M."/>
            <person name="Matsui Y."/>
            <person name="Miyazaki M."/>
            <person name="Murata K."/>
            <person name="Saito Y."/>
            <person name="Sakai S."/>
            <person name="Song C."/>
            <person name="Tasumi E."/>
            <person name="Yamanaka Y."/>
            <person name="Yamaguchi T."/>
            <person name="Kamagata Y."/>
            <person name="Tamaki H."/>
            <person name="Takai K."/>
        </authorList>
    </citation>
    <scope>NUCLEOTIDE SEQUENCE [LARGE SCALE GENOMIC DNA]</scope>
    <source>
        <strain evidence="2 3">MK-D1</strain>
    </source>
</reference>
<evidence type="ECO:0000313" key="3">
    <source>
        <dbReference type="Proteomes" id="UP000321408"/>
    </source>
</evidence>
<dbReference type="RefSeq" id="WP_147665017.1">
    <property type="nucleotide sequence ID" value="NZ_CP042905.2"/>
</dbReference>
<feature type="transmembrane region" description="Helical" evidence="1">
    <location>
        <begin position="193"/>
        <end position="211"/>
    </location>
</feature>
<reference evidence="2 3" key="2">
    <citation type="journal article" date="2024" name="Int. J. Syst. Evol. Microbiol.">
        <title>Promethearchaeum syntrophicum gen. nov., sp. nov., an anaerobic, obligately syntrophic archaeon, the first isolate of the lineage 'Asgard' archaea, and proposal of the new archaeal phylum Promethearchaeota phyl. nov. and kingdom Promethearchaeati regn. nov.</title>
        <authorList>
            <person name="Imachi H."/>
            <person name="Nobu M.K."/>
            <person name="Kato S."/>
            <person name="Takaki Y."/>
            <person name="Miyazaki M."/>
            <person name="Miyata M."/>
            <person name="Ogawara M."/>
            <person name="Saito Y."/>
            <person name="Sakai S."/>
            <person name="Tahara Y.O."/>
            <person name="Takano Y."/>
            <person name="Tasumi E."/>
            <person name="Uematsu K."/>
            <person name="Yoshimura T."/>
            <person name="Itoh T."/>
            <person name="Ohkuma M."/>
            <person name="Takai K."/>
        </authorList>
    </citation>
    <scope>NUCLEOTIDE SEQUENCE [LARGE SCALE GENOMIC DNA]</scope>
    <source>
        <strain evidence="2 3">MK-D1</strain>
    </source>
</reference>
<dbReference type="GeneID" id="41331879"/>
<keyword evidence="3" id="KW-1185">Reference proteome</keyword>
<feature type="transmembrane region" description="Helical" evidence="1">
    <location>
        <begin position="18"/>
        <end position="36"/>
    </location>
</feature>
<dbReference type="AlphaFoldDB" id="A0A5B9DHG6"/>
<feature type="transmembrane region" description="Helical" evidence="1">
    <location>
        <begin position="74"/>
        <end position="93"/>
    </location>
</feature>
<dbReference type="Proteomes" id="UP000321408">
    <property type="component" value="Chromosome"/>
</dbReference>
<accession>A0A5B9DHG6</accession>
<sequence>MEIFSVLKFELKRHYKSILIFSGLVGGFILIMSSIFEPTLFSEYNDIMSSVPPEFLDLIGGIVDLSIFEGFFNMYIFEFAWMWYGLYIILMVSQDIPGEMENKTIDLVLSKPIKRWEFVFGKQLQHIITIFSAILFSALFTIIAIFVNPNVNANEVHIGGFILSFVCLAILLLAIESTVLLISTTLGRKKATIVGFAIVMGLWFISAYSGSIPIENIEYMSFFTFFDTRTILVDGVFTGALGNILILFAYSVVLSTIAVVYFTKRDIPV</sequence>
<dbReference type="PANTHER" id="PTHR37305">
    <property type="entry name" value="INTEGRAL MEMBRANE PROTEIN-RELATED"/>
    <property type="match status" value="1"/>
</dbReference>
<feature type="transmembrane region" description="Helical" evidence="1">
    <location>
        <begin position="124"/>
        <end position="146"/>
    </location>
</feature>